<dbReference type="PANTHER" id="PTHR30629">
    <property type="entry name" value="PROPHAGE INTEGRASE"/>
    <property type="match status" value="1"/>
</dbReference>
<name>A0A7G8BGC2_9BACT</name>
<dbReference type="InterPro" id="IPR025166">
    <property type="entry name" value="Integrase_DNA_bind_dom"/>
</dbReference>
<dbReference type="AlphaFoldDB" id="A0A7G8BGC2"/>
<proteinExistence type="inferred from homology"/>
<reference evidence="4 5" key="1">
    <citation type="submission" date="2020-08" db="EMBL/GenBank/DDBJ databases">
        <title>Edaphobacter telluris sp. nov. and Acidobacterium dinghuensis sp. nov., two acidobacteria isolated from forest soil.</title>
        <authorList>
            <person name="Fu J."/>
            <person name="Qiu L."/>
        </authorList>
    </citation>
    <scope>NUCLEOTIDE SEQUENCE [LARGE SCALE GENOMIC DNA]</scope>
    <source>
        <strain evidence="4">4Y35</strain>
    </source>
</reference>
<dbReference type="Gene3D" id="3.30.160.390">
    <property type="entry name" value="Integrase, DNA-binding domain"/>
    <property type="match status" value="1"/>
</dbReference>
<dbReference type="GO" id="GO:0015074">
    <property type="term" value="P:DNA integration"/>
    <property type="evidence" value="ECO:0007669"/>
    <property type="project" value="UniProtKB-KW"/>
</dbReference>
<dbReference type="Pfam" id="PF13356">
    <property type="entry name" value="Arm-DNA-bind_3"/>
    <property type="match status" value="1"/>
</dbReference>
<feature type="domain" description="Integrase DNA-binding" evidence="3">
    <location>
        <begin position="11"/>
        <end position="68"/>
    </location>
</feature>
<accession>A0A7G8BGC2</accession>
<dbReference type="InterPro" id="IPR050808">
    <property type="entry name" value="Phage_Integrase"/>
</dbReference>
<protein>
    <submittedName>
        <fullName evidence="4">DUF4102 domain-containing protein</fullName>
    </submittedName>
</protein>
<sequence>METQTGTGMPLTDAKIKALKPRVSRYLVTDGRGLSLDILPSGKMSWLYRYRVNGKQEKVVLGRYPDLT</sequence>
<evidence type="ECO:0000313" key="4">
    <source>
        <dbReference type="EMBL" id="QNI31592.1"/>
    </source>
</evidence>
<keyword evidence="2" id="KW-0229">DNA integration</keyword>
<evidence type="ECO:0000256" key="1">
    <source>
        <dbReference type="ARBA" id="ARBA00008857"/>
    </source>
</evidence>
<gene>
    <name evidence="4" type="ORF">H7849_21375</name>
</gene>
<keyword evidence="5" id="KW-1185">Reference proteome</keyword>
<evidence type="ECO:0000256" key="2">
    <source>
        <dbReference type="ARBA" id="ARBA00022908"/>
    </source>
</evidence>
<dbReference type="InterPro" id="IPR038488">
    <property type="entry name" value="Integrase_DNA-bd_sf"/>
</dbReference>
<comment type="similarity">
    <text evidence="1">Belongs to the 'phage' integrase family.</text>
</comment>
<dbReference type="PANTHER" id="PTHR30629:SF2">
    <property type="entry name" value="PROPHAGE INTEGRASE INTS-RELATED"/>
    <property type="match status" value="1"/>
</dbReference>
<evidence type="ECO:0000259" key="3">
    <source>
        <dbReference type="Pfam" id="PF13356"/>
    </source>
</evidence>
<dbReference type="Proteomes" id="UP000515312">
    <property type="component" value="Chromosome"/>
</dbReference>
<organism evidence="4 5">
    <name type="scientific">Alloacidobacterium dinghuense</name>
    <dbReference type="NCBI Taxonomy" id="2763107"/>
    <lineage>
        <taxon>Bacteria</taxon>
        <taxon>Pseudomonadati</taxon>
        <taxon>Acidobacteriota</taxon>
        <taxon>Terriglobia</taxon>
        <taxon>Terriglobales</taxon>
        <taxon>Acidobacteriaceae</taxon>
        <taxon>Alloacidobacterium</taxon>
    </lineage>
</organism>
<dbReference type="RefSeq" id="WP_186742362.1">
    <property type="nucleotide sequence ID" value="NZ_CP060394.1"/>
</dbReference>
<evidence type="ECO:0000313" key="5">
    <source>
        <dbReference type="Proteomes" id="UP000515312"/>
    </source>
</evidence>
<dbReference type="EMBL" id="CP060394">
    <property type="protein sequence ID" value="QNI31592.1"/>
    <property type="molecule type" value="Genomic_DNA"/>
</dbReference>
<dbReference type="KEGG" id="adin:H7849_21375"/>